<organism evidence="2 3">
    <name type="scientific">Bailinhaonella thermotolerans</name>
    <dbReference type="NCBI Taxonomy" id="1070861"/>
    <lineage>
        <taxon>Bacteria</taxon>
        <taxon>Bacillati</taxon>
        <taxon>Actinomycetota</taxon>
        <taxon>Actinomycetes</taxon>
        <taxon>Streptosporangiales</taxon>
        <taxon>Streptosporangiaceae</taxon>
        <taxon>Bailinhaonella</taxon>
    </lineage>
</organism>
<dbReference type="InterPro" id="IPR012551">
    <property type="entry name" value="DUF1707_SHOCT-like"/>
</dbReference>
<comment type="caution">
    <text evidence="2">The sequence shown here is derived from an EMBL/GenBank/DDBJ whole genome shotgun (WGS) entry which is preliminary data.</text>
</comment>
<dbReference type="PANTHER" id="PTHR40763:SF4">
    <property type="entry name" value="DUF1707 DOMAIN-CONTAINING PROTEIN"/>
    <property type="match status" value="1"/>
</dbReference>
<dbReference type="Proteomes" id="UP000265768">
    <property type="component" value="Unassembled WGS sequence"/>
</dbReference>
<name>A0A3A4B111_9ACTN</name>
<dbReference type="Pfam" id="PF08044">
    <property type="entry name" value="DUF1707"/>
    <property type="match status" value="1"/>
</dbReference>
<evidence type="ECO:0000313" key="2">
    <source>
        <dbReference type="EMBL" id="RJL33628.1"/>
    </source>
</evidence>
<dbReference type="OrthoDB" id="4772576at2"/>
<accession>A0A3A4B111</accession>
<feature type="domain" description="DUF1707" evidence="1">
    <location>
        <begin position="19"/>
        <end position="70"/>
    </location>
</feature>
<reference evidence="2 3" key="1">
    <citation type="submission" date="2018-09" db="EMBL/GenBank/DDBJ databases">
        <title>YIM 75507 draft genome.</title>
        <authorList>
            <person name="Tang S."/>
            <person name="Feng Y."/>
        </authorList>
    </citation>
    <scope>NUCLEOTIDE SEQUENCE [LARGE SCALE GENOMIC DNA]</scope>
    <source>
        <strain evidence="2 3">YIM 75507</strain>
    </source>
</reference>
<protein>
    <submittedName>
        <fullName evidence="2">DUF1707 and DUF2154 domain-containing protein</fullName>
    </submittedName>
</protein>
<evidence type="ECO:0000313" key="3">
    <source>
        <dbReference type="Proteomes" id="UP000265768"/>
    </source>
</evidence>
<dbReference type="AlphaFoldDB" id="A0A3A4B111"/>
<dbReference type="PANTHER" id="PTHR40763">
    <property type="entry name" value="MEMBRANE PROTEIN-RELATED"/>
    <property type="match status" value="1"/>
</dbReference>
<keyword evidence="3" id="KW-1185">Reference proteome</keyword>
<sequence length="210" mass="22827">MSDLLGPGDDPAVPRPHELRAADVDRERVIEVLREAVADGRLTPAEHEERVEHCYRARTLGELGALTADLLAPDQQPVQTDVRPVVAFFGSEERKGRWVVPPRYTATAAFANVTLDMREALLQTGHARLHVNALFATITLIVPEGVRILMPANAVLGSKSNNVPPAGAENGPVIEITGTLVCSGVTAKSPKRPKLRGFAARRARRQLRDN</sequence>
<proteinExistence type="predicted"/>
<evidence type="ECO:0000259" key="1">
    <source>
        <dbReference type="Pfam" id="PF08044"/>
    </source>
</evidence>
<gene>
    <name evidence="2" type="ORF">D5H75_11230</name>
</gene>
<dbReference type="EMBL" id="QZEY01000003">
    <property type="protein sequence ID" value="RJL33628.1"/>
    <property type="molecule type" value="Genomic_DNA"/>
</dbReference>